<name>K1S8F3_9ZZZZ</name>
<evidence type="ECO:0000313" key="3">
    <source>
        <dbReference type="EMBL" id="EKC51699.1"/>
    </source>
</evidence>
<evidence type="ECO:0000256" key="2">
    <source>
        <dbReference type="ARBA" id="ARBA00023211"/>
    </source>
</evidence>
<dbReference type="EC" id="3.1.3.11" evidence="3"/>
<dbReference type="Pfam" id="PF06874">
    <property type="entry name" value="FBPase_2"/>
    <property type="match status" value="1"/>
</dbReference>
<proteinExistence type="predicted"/>
<dbReference type="GO" id="GO:0042132">
    <property type="term" value="F:fructose 1,6-bisphosphate 1-phosphatase activity"/>
    <property type="evidence" value="ECO:0007669"/>
    <property type="project" value="UniProtKB-EC"/>
</dbReference>
<gene>
    <name evidence="3" type="ORF">OBE_13470</name>
</gene>
<keyword evidence="2" id="KW-0464">Manganese</keyword>
<feature type="non-terminal residue" evidence="3">
    <location>
        <position position="1"/>
    </location>
</feature>
<comment type="caution">
    <text evidence="3">The sequence shown here is derived from an EMBL/GenBank/DDBJ whole genome shotgun (WGS) entry which is preliminary data.</text>
</comment>
<dbReference type="InterPro" id="IPR009164">
    <property type="entry name" value="FBPtase_class3"/>
</dbReference>
<protein>
    <submittedName>
        <fullName evidence="3">Fructose-1,6-bisphosphatase</fullName>
        <ecNumber evidence="3">3.1.3.11</ecNumber>
    </submittedName>
</protein>
<dbReference type="AlphaFoldDB" id="K1S8F3"/>
<evidence type="ECO:0000256" key="1">
    <source>
        <dbReference type="ARBA" id="ARBA00022801"/>
    </source>
</evidence>
<accession>K1S8F3</accession>
<keyword evidence="1 3" id="KW-0378">Hydrolase</keyword>
<dbReference type="GO" id="GO:0006094">
    <property type="term" value="P:gluconeogenesis"/>
    <property type="evidence" value="ECO:0007669"/>
    <property type="project" value="InterPro"/>
</dbReference>
<sequence length="70" mass="7878">LQLVQHEPFESAVKAVEEGKDIISTKVIVEATTDRITVRDTTIGKELQVQIDDLKNLLAAYRSGQIKERK</sequence>
<organism evidence="3">
    <name type="scientific">human gut metagenome</name>
    <dbReference type="NCBI Taxonomy" id="408170"/>
    <lineage>
        <taxon>unclassified sequences</taxon>
        <taxon>metagenomes</taxon>
        <taxon>organismal metagenomes</taxon>
    </lineage>
</organism>
<dbReference type="EMBL" id="AJWZ01009298">
    <property type="protein sequence ID" value="EKC51699.1"/>
    <property type="molecule type" value="Genomic_DNA"/>
</dbReference>
<reference evidence="3" key="1">
    <citation type="journal article" date="2013" name="Environ. Microbiol.">
        <title>Microbiota from the distal guts of lean and obese adolescents exhibit partial functional redundancy besides clear differences in community structure.</title>
        <authorList>
            <person name="Ferrer M."/>
            <person name="Ruiz A."/>
            <person name="Lanza F."/>
            <person name="Haange S.B."/>
            <person name="Oberbach A."/>
            <person name="Till H."/>
            <person name="Bargiela R."/>
            <person name="Campoy C."/>
            <person name="Segura M.T."/>
            <person name="Richter M."/>
            <person name="von Bergen M."/>
            <person name="Seifert J."/>
            <person name="Suarez A."/>
        </authorList>
    </citation>
    <scope>NUCLEOTIDE SEQUENCE</scope>
</reference>